<evidence type="ECO:0000259" key="2">
    <source>
        <dbReference type="Pfam" id="PF12802"/>
    </source>
</evidence>
<dbReference type="InterPro" id="IPR000835">
    <property type="entry name" value="HTH_MarR-typ"/>
</dbReference>
<dbReference type="InterPro" id="IPR036388">
    <property type="entry name" value="WH-like_DNA-bd_sf"/>
</dbReference>
<dbReference type="SUPFAM" id="SSF46785">
    <property type="entry name" value="Winged helix' DNA-binding domain"/>
    <property type="match status" value="1"/>
</dbReference>
<evidence type="ECO:0000256" key="1">
    <source>
        <dbReference type="SAM" id="MobiDB-lite"/>
    </source>
</evidence>
<keyword evidence="4" id="KW-1185">Reference proteome</keyword>
<dbReference type="Gene3D" id="1.10.10.10">
    <property type="entry name" value="Winged helix-like DNA-binding domain superfamily/Winged helix DNA-binding domain"/>
    <property type="match status" value="1"/>
</dbReference>
<feature type="domain" description="HTH marR-type" evidence="2">
    <location>
        <begin position="32"/>
        <end position="79"/>
    </location>
</feature>
<feature type="compositionally biased region" description="Basic and acidic residues" evidence="1">
    <location>
        <begin position="8"/>
        <end position="20"/>
    </location>
</feature>
<dbReference type="Pfam" id="PF12802">
    <property type="entry name" value="MarR_2"/>
    <property type="match status" value="1"/>
</dbReference>
<gene>
    <name evidence="3" type="ORF">EDD32_1325</name>
</gene>
<evidence type="ECO:0000313" key="4">
    <source>
        <dbReference type="Proteomes" id="UP000280726"/>
    </source>
</evidence>
<evidence type="ECO:0000313" key="3">
    <source>
        <dbReference type="EMBL" id="RPF26866.1"/>
    </source>
</evidence>
<name>A0A3N4Z542_9MICO</name>
<reference evidence="3 4" key="1">
    <citation type="submission" date="2018-11" db="EMBL/GenBank/DDBJ databases">
        <title>Sequencing the genomes of 1000 actinobacteria strains.</title>
        <authorList>
            <person name="Klenk H.-P."/>
        </authorList>
    </citation>
    <scope>NUCLEOTIDE SEQUENCE [LARGE SCALE GENOMIC DNA]</scope>
    <source>
        <strain evidence="3 4">DSM 14418</strain>
    </source>
</reference>
<dbReference type="AlphaFoldDB" id="A0A3N4Z542"/>
<dbReference type="InterPro" id="IPR036390">
    <property type="entry name" value="WH_DNA-bd_sf"/>
</dbReference>
<proteinExistence type="predicted"/>
<sequence>MPEVEPGPPERRTEGELTARSDERAGWTFLTNHAHVLLAVAAAPDSRVTDVARRVGISSRATVAILNDLEAAGYVHRTRRGRRTHYTVDQGRPFRHPTTAAHAVGELLAIFGAPRGEDGAAPAPSS</sequence>
<protein>
    <submittedName>
        <fullName evidence="3">MarR family protein</fullName>
    </submittedName>
</protein>
<dbReference type="EMBL" id="RKRA01000001">
    <property type="protein sequence ID" value="RPF26866.1"/>
    <property type="molecule type" value="Genomic_DNA"/>
</dbReference>
<accession>A0A3N4Z542</accession>
<comment type="caution">
    <text evidence="3">The sequence shown here is derived from an EMBL/GenBank/DDBJ whole genome shotgun (WGS) entry which is preliminary data.</text>
</comment>
<dbReference type="RefSeq" id="WP_123916018.1">
    <property type="nucleotide sequence ID" value="NZ_RKRA01000001.1"/>
</dbReference>
<feature type="region of interest" description="Disordered" evidence="1">
    <location>
        <begin position="1"/>
        <end position="20"/>
    </location>
</feature>
<dbReference type="OrthoDB" id="371140at2"/>
<dbReference type="GO" id="GO:0003700">
    <property type="term" value="F:DNA-binding transcription factor activity"/>
    <property type="evidence" value="ECO:0007669"/>
    <property type="project" value="InterPro"/>
</dbReference>
<dbReference type="Proteomes" id="UP000280726">
    <property type="component" value="Unassembled WGS sequence"/>
</dbReference>
<organism evidence="3 4">
    <name type="scientific">Georgenia muralis</name>
    <dbReference type="NCBI Taxonomy" id="154117"/>
    <lineage>
        <taxon>Bacteria</taxon>
        <taxon>Bacillati</taxon>
        <taxon>Actinomycetota</taxon>
        <taxon>Actinomycetes</taxon>
        <taxon>Micrococcales</taxon>
        <taxon>Bogoriellaceae</taxon>
        <taxon>Georgenia</taxon>
    </lineage>
</organism>